<feature type="region of interest" description="Disordered" evidence="1">
    <location>
        <begin position="76"/>
        <end position="104"/>
    </location>
</feature>
<name>Q657I7_ORYSJ</name>
<organism evidence="2">
    <name type="scientific">Oryza sativa subsp. japonica</name>
    <name type="common">Rice</name>
    <dbReference type="NCBI Taxonomy" id="39947"/>
    <lineage>
        <taxon>Eukaryota</taxon>
        <taxon>Viridiplantae</taxon>
        <taxon>Streptophyta</taxon>
        <taxon>Embryophyta</taxon>
        <taxon>Tracheophyta</taxon>
        <taxon>Spermatophyta</taxon>
        <taxon>Magnoliopsida</taxon>
        <taxon>Liliopsida</taxon>
        <taxon>Poales</taxon>
        <taxon>Poaceae</taxon>
        <taxon>BOP clade</taxon>
        <taxon>Oryzoideae</taxon>
        <taxon>Oryzeae</taxon>
        <taxon>Oryzinae</taxon>
        <taxon>Oryza</taxon>
        <taxon>Oryza sativa</taxon>
    </lineage>
</organism>
<dbReference type="AlphaFoldDB" id="Q657I7"/>
<reference evidence="2" key="1">
    <citation type="journal article" date="2002" name="Nature">
        <title>The genome sequence and structure of rice chromosome 1.</title>
        <authorList>
            <person name="Sasaki T."/>
            <person name="Matsumoto T."/>
            <person name="Yamamoto K."/>
            <person name="Sakata K."/>
            <person name="Baba T."/>
            <person name="Katayose Y."/>
            <person name="Wu J."/>
            <person name="Niimura Y."/>
            <person name="Cheng Z."/>
            <person name="Nagamura Y."/>
            <person name="Antonio B.A."/>
            <person name="Kanamori H."/>
            <person name="Hosokawa S."/>
            <person name="Masukawa M."/>
            <person name="Arikawa K."/>
            <person name="Chiden Y."/>
            <person name="Hayashi M."/>
            <person name="Okamoto M."/>
            <person name="Ando T."/>
            <person name="Aoki H."/>
            <person name="Arita K."/>
            <person name="Hamada M."/>
            <person name="Harada C."/>
            <person name="Hijishita S."/>
            <person name="Honda M."/>
            <person name="Ichikawa Y."/>
            <person name="Idonuma A."/>
            <person name="Iijima M."/>
            <person name="Ikeda M."/>
            <person name="Ikeno M."/>
            <person name="Itoh S."/>
            <person name="Itoh T."/>
            <person name="Itoh Y."/>
            <person name="Itoh Y."/>
            <person name="Iwabuchi A."/>
            <person name="Kamiya K."/>
            <person name="Karasawa W."/>
            <person name="Katagiri S."/>
            <person name="Kikuta A."/>
            <person name="Kobayashi N."/>
            <person name="Kono I."/>
            <person name="Machita K."/>
            <person name="Maehara T."/>
            <person name="Mizuno H."/>
            <person name="Mizubayashi T."/>
            <person name="Mukai Y."/>
            <person name="Nagasaki H."/>
            <person name="Nakashima M."/>
            <person name="Nakama Y."/>
            <person name="Nakamichi Y."/>
            <person name="Nakamura M."/>
            <person name="Namiki N."/>
            <person name="Negishi M."/>
            <person name="Ohta I."/>
            <person name="Ono N."/>
            <person name="Saji S."/>
            <person name="Sakai K."/>
            <person name="Shibata M."/>
            <person name="Shimokawa T."/>
            <person name="Shomura A."/>
            <person name="Song J."/>
            <person name="Takazaki Y."/>
            <person name="Terasawa K."/>
            <person name="Tsuji K."/>
            <person name="Waki K."/>
            <person name="Yamagata H."/>
            <person name="Yamane H."/>
            <person name="Yoshiki S."/>
            <person name="Yoshihara R."/>
            <person name="Yukawa K."/>
            <person name="Zhong H."/>
            <person name="Iwama H."/>
            <person name="Endo T."/>
            <person name="Ito H."/>
            <person name="Hahn J.H."/>
            <person name="Kim H.I."/>
            <person name="Eun M.Y."/>
            <person name="Yano M."/>
            <person name="Jiang J."/>
            <person name="Gojobori T."/>
        </authorList>
    </citation>
    <scope>NUCLEOTIDE SEQUENCE [LARGE SCALE GENOMIC DNA]</scope>
</reference>
<dbReference type="EMBL" id="AP003206">
    <property type="protein sequence ID" value="BAD45030.1"/>
    <property type="molecule type" value="Genomic_DNA"/>
</dbReference>
<evidence type="ECO:0000313" key="2">
    <source>
        <dbReference type="EMBL" id="BAD45030.1"/>
    </source>
</evidence>
<dbReference type="Proteomes" id="UP000817658">
    <property type="component" value="Chromosome 1"/>
</dbReference>
<gene>
    <name evidence="2" type="primary">B1146F03.19</name>
</gene>
<sequence>MGRKFSQLLEPPPPMSSTIDAVRREPWSHRTSLGRCCCRRARNRGTSAPATGELQVRWRRQRAAVINFTGEALRRRPQLQPASRSPGSCRATVAREMGMGKERG</sequence>
<evidence type="ECO:0000256" key="1">
    <source>
        <dbReference type="SAM" id="MobiDB-lite"/>
    </source>
</evidence>
<proteinExistence type="predicted"/>
<protein>
    <submittedName>
        <fullName evidence="2">Uncharacterized protein B1146F03.19</fullName>
    </submittedName>
</protein>
<accession>Q657I7</accession>